<protein>
    <submittedName>
        <fullName evidence="1">Uncharacterized protein</fullName>
    </submittedName>
</protein>
<dbReference type="Proteomes" id="UP000826195">
    <property type="component" value="Unassembled WGS sequence"/>
</dbReference>
<sequence length="92" mass="10199">MGNYPDIGNTDITHCLLAEDLLDDILSFENGSLKDSQTGSHTTSLPDLQIKPEPLLLTDAEIHALAKDRQKKDNHNMKSTAIVYTAIYSKFP</sequence>
<dbReference type="AlphaFoldDB" id="A0AAV7HZT3"/>
<keyword evidence="2" id="KW-1185">Reference proteome</keyword>
<reference evidence="1 2" key="1">
    <citation type="journal article" date="2021" name="J. Hered.">
        <title>A chromosome-level genome assembly of the parasitoid wasp, Cotesia glomerata (Hymenoptera: Braconidae).</title>
        <authorList>
            <person name="Pinto B.J."/>
            <person name="Weis J.J."/>
            <person name="Gamble T."/>
            <person name="Ode P.J."/>
            <person name="Paul R."/>
            <person name="Zaspel J.M."/>
        </authorList>
    </citation>
    <scope>NUCLEOTIDE SEQUENCE [LARGE SCALE GENOMIC DNA]</scope>
    <source>
        <strain evidence="1">CgM1</strain>
    </source>
</reference>
<evidence type="ECO:0000313" key="1">
    <source>
        <dbReference type="EMBL" id="KAH0540283.1"/>
    </source>
</evidence>
<name>A0AAV7HZT3_COTGL</name>
<accession>A0AAV7HZT3</accession>
<dbReference type="EMBL" id="JAHXZJ010002609">
    <property type="protein sequence ID" value="KAH0540283.1"/>
    <property type="molecule type" value="Genomic_DNA"/>
</dbReference>
<proteinExistence type="predicted"/>
<gene>
    <name evidence="1" type="ORF">KQX54_015496</name>
</gene>
<evidence type="ECO:0000313" key="2">
    <source>
        <dbReference type="Proteomes" id="UP000826195"/>
    </source>
</evidence>
<organism evidence="1 2">
    <name type="scientific">Cotesia glomerata</name>
    <name type="common">Lepidopteran parasitic wasp</name>
    <name type="synonym">Apanteles glomeratus</name>
    <dbReference type="NCBI Taxonomy" id="32391"/>
    <lineage>
        <taxon>Eukaryota</taxon>
        <taxon>Metazoa</taxon>
        <taxon>Ecdysozoa</taxon>
        <taxon>Arthropoda</taxon>
        <taxon>Hexapoda</taxon>
        <taxon>Insecta</taxon>
        <taxon>Pterygota</taxon>
        <taxon>Neoptera</taxon>
        <taxon>Endopterygota</taxon>
        <taxon>Hymenoptera</taxon>
        <taxon>Apocrita</taxon>
        <taxon>Ichneumonoidea</taxon>
        <taxon>Braconidae</taxon>
        <taxon>Microgastrinae</taxon>
        <taxon>Cotesia</taxon>
    </lineage>
</organism>
<comment type="caution">
    <text evidence="1">The sequence shown here is derived from an EMBL/GenBank/DDBJ whole genome shotgun (WGS) entry which is preliminary data.</text>
</comment>